<keyword evidence="5" id="KW-1185">Reference proteome</keyword>
<dbReference type="PANTHER" id="PTHR11905">
    <property type="entry name" value="ADAM A DISINTEGRIN AND METALLOPROTEASE DOMAIN"/>
    <property type="match status" value="1"/>
</dbReference>
<gene>
    <name evidence="4" type="ORF">QTP70_024558</name>
</gene>
<keyword evidence="1" id="KW-1015">Disulfide bond</keyword>
<accession>A0AAE0V6C5</accession>
<name>A0AAE0V6C5_9TELE</name>
<evidence type="ECO:0000313" key="4">
    <source>
        <dbReference type="EMBL" id="KAK3537928.1"/>
    </source>
</evidence>
<organism evidence="4 5">
    <name type="scientific">Hemibagrus guttatus</name>
    <dbReference type="NCBI Taxonomy" id="175788"/>
    <lineage>
        <taxon>Eukaryota</taxon>
        <taxon>Metazoa</taxon>
        <taxon>Chordata</taxon>
        <taxon>Craniata</taxon>
        <taxon>Vertebrata</taxon>
        <taxon>Euteleostomi</taxon>
        <taxon>Actinopterygii</taxon>
        <taxon>Neopterygii</taxon>
        <taxon>Teleostei</taxon>
        <taxon>Ostariophysi</taxon>
        <taxon>Siluriformes</taxon>
        <taxon>Bagridae</taxon>
        <taxon>Hemibagrus</taxon>
    </lineage>
</organism>
<feature type="active site" evidence="2">
    <location>
        <position position="288"/>
    </location>
</feature>
<sequence>MDGWTGFPISYLESFLKDFEILIPLEGPWGLFSSNYSEAYYREDGQAVTHNSMVNCYYHGEVEGHTDSDVSLSTCSGLRGFILLTNEMFMVEPAFEPDNGTHIVYRGEHLHFPSGTCGHGHNMSNINQGNVRELFQSFNSRHKRDAQKTTKYVELIIVADNREYHKHGKDVEKVKQRMAEIANYVDKFYRVLNIRVALVGLEVWSDSDKCSVTQDPFTTLHEFLDWRKLKLLPLRPHDNAQLISGVYFQGTTIGMAPIMSMCTAEQSGGIVMDHSDNPLGAAVTLAHELGHNFGMNHDTPERGCGCGMTVERGGCIMTPSTGLAV</sequence>
<reference evidence="4" key="1">
    <citation type="submission" date="2023-06" db="EMBL/GenBank/DDBJ databases">
        <title>Male Hemibagrus guttatus genome.</title>
        <authorList>
            <person name="Bian C."/>
        </authorList>
    </citation>
    <scope>NUCLEOTIDE SEQUENCE</scope>
    <source>
        <strain evidence="4">Male_cb2023</strain>
        <tissue evidence="4">Muscle</tissue>
    </source>
</reference>
<dbReference type="Gene3D" id="3.40.390.10">
    <property type="entry name" value="Collagenase (Catalytic Domain)"/>
    <property type="match status" value="1"/>
</dbReference>
<dbReference type="GO" id="GO:0006508">
    <property type="term" value="P:proteolysis"/>
    <property type="evidence" value="ECO:0007669"/>
    <property type="project" value="InterPro"/>
</dbReference>
<feature type="binding site" evidence="2">
    <location>
        <position position="287"/>
    </location>
    <ligand>
        <name>Zn(2+)</name>
        <dbReference type="ChEBI" id="CHEBI:29105"/>
        <note>catalytic</note>
    </ligand>
</feature>
<dbReference type="InterPro" id="IPR024079">
    <property type="entry name" value="MetalloPept_cat_dom_sf"/>
</dbReference>
<dbReference type="InterPro" id="IPR001590">
    <property type="entry name" value="Peptidase_M12B"/>
</dbReference>
<keyword evidence="2" id="KW-0479">Metal-binding</keyword>
<protein>
    <recommendedName>
        <fullName evidence="3">Peptidase M12B domain-containing protein</fullName>
    </recommendedName>
</protein>
<dbReference type="FunFam" id="3.40.390.10:FF:000002">
    <property type="entry name" value="Disintegrin and metalloproteinase domain-containing protein 22"/>
    <property type="match status" value="1"/>
</dbReference>
<dbReference type="GO" id="GO:0004222">
    <property type="term" value="F:metalloendopeptidase activity"/>
    <property type="evidence" value="ECO:0007669"/>
    <property type="project" value="InterPro"/>
</dbReference>
<proteinExistence type="predicted"/>
<evidence type="ECO:0000256" key="2">
    <source>
        <dbReference type="PROSITE-ProRule" id="PRU00276"/>
    </source>
</evidence>
<feature type="binding site" evidence="2">
    <location>
        <position position="297"/>
    </location>
    <ligand>
        <name>Zn(2+)</name>
        <dbReference type="ChEBI" id="CHEBI:29105"/>
        <note>catalytic</note>
    </ligand>
</feature>
<dbReference type="PROSITE" id="PS50215">
    <property type="entry name" value="ADAM_MEPRO"/>
    <property type="match status" value="1"/>
</dbReference>
<dbReference type="EMBL" id="JAUCMX010000008">
    <property type="protein sequence ID" value="KAK3537928.1"/>
    <property type="molecule type" value="Genomic_DNA"/>
</dbReference>
<dbReference type="GO" id="GO:0046872">
    <property type="term" value="F:metal ion binding"/>
    <property type="evidence" value="ECO:0007669"/>
    <property type="project" value="UniProtKB-KW"/>
</dbReference>
<keyword evidence="2" id="KW-0862">Zinc</keyword>
<dbReference type="Proteomes" id="UP001274896">
    <property type="component" value="Unassembled WGS sequence"/>
</dbReference>
<dbReference type="Pfam" id="PF01562">
    <property type="entry name" value="Pep_M12B_propep"/>
    <property type="match status" value="1"/>
</dbReference>
<evidence type="ECO:0000313" key="5">
    <source>
        <dbReference type="Proteomes" id="UP001274896"/>
    </source>
</evidence>
<evidence type="ECO:0000256" key="1">
    <source>
        <dbReference type="ARBA" id="ARBA00023157"/>
    </source>
</evidence>
<dbReference type="InterPro" id="IPR034027">
    <property type="entry name" value="Reprolysin_adamalysin"/>
</dbReference>
<dbReference type="PANTHER" id="PTHR11905:SF112">
    <property type="entry name" value="DISINTEGRIN AND METALLOPROTEINASE DOMAIN-CONTAINING PROTEIN 12"/>
    <property type="match status" value="1"/>
</dbReference>
<dbReference type="InterPro" id="IPR002870">
    <property type="entry name" value="Peptidase_M12B_N"/>
</dbReference>
<feature type="domain" description="Peptidase M12B" evidence="3">
    <location>
        <begin position="151"/>
        <end position="325"/>
    </location>
</feature>
<comment type="caution">
    <text evidence="4">The sequence shown here is derived from an EMBL/GenBank/DDBJ whole genome shotgun (WGS) entry which is preliminary data.</text>
</comment>
<comment type="caution">
    <text evidence="2">Lacks conserved residue(s) required for the propagation of feature annotation.</text>
</comment>
<dbReference type="Pfam" id="PF01421">
    <property type="entry name" value="Reprolysin"/>
    <property type="match status" value="1"/>
</dbReference>
<dbReference type="SUPFAM" id="SSF55486">
    <property type="entry name" value="Metalloproteases ('zincins'), catalytic domain"/>
    <property type="match status" value="1"/>
</dbReference>
<dbReference type="CDD" id="cd04269">
    <property type="entry name" value="ZnMc_adamalysin_II_like"/>
    <property type="match status" value="1"/>
</dbReference>
<evidence type="ECO:0000259" key="3">
    <source>
        <dbReference type="PROSITE" id="PS50215"/>
    </source>
</evidence>
<feature type="binding site" evidence="2">
    <location>
        <position position="291"/>
    </location>
    <ligand>
        <name>Zn(2+)</name>
        <dbReference type="ChEBI" id="CHEBI:29105"/>
        <note>catalytic</note>
    </ligand>
</feature>
<dbReference type="AlphaFoldDB" id="A0AAE0V6C5"/>